<keyword evidence="5" id="KW-1185">Reference proteome</keyword>
<dbReference type="InterPro" id="IPR038309">
    <property type="entry name" value="Rsd/AlgQ_sf"/>
</dbReference>
<reference evidence="4" key="1">
    <citation type="journal article" date="2014" name="Int. J. Syst. Evol. Microbiol.">
        <title>Complete genome sequence of Corynebacterium casei LMG S-19264T (=DSM 44701T), isolated from a smear-ripened cheese.</title>
        <authorList>
            <consortium name="US DOE Joint Genome Institute (JGI-PGF)"/>
            <person name="Walter F."/>
            <person name="Albersmeier A."/>
            <person name="Kalinowski J."/>
            <person name="Ruckert C."/>
        </authorList>
    </citation>
    <scope>NUCLEOTIDE SEQUENCE</scope>
    <source>
        <strain evidence="4">KCTC 22169</strain>
    </source>
</reference>
<dbReference type="PIRSF" id="PIRSF016548">
    <property type="entry name" value="Rsd_AlgQ"/>
    <property type="match status" value="1"/>
</dbReference>
<accession>A0A918K573</accession>
<comment type="similarity">
    <text evidence="3">Belongs to the Rsd/AlgQ family.</text>
</comment>
<name>A0A918K573_9GAMM</name>
<evidence type="ECO:0000256" key="2">
    <source>
        <dbReference type="ARBA" id="ARBA00023163"/>
    </source>
</evidence>
<dbReference type="EMBL" id="BMXR01000003">
    <property type="protein sequence ID" value="GGX47405.1"/>
    <property type="molecule type" value="Genomic_DNA"/>
</dbReference>
<comment type="caution">
    <text evidence="4">The sequence shown here is derived from an EMBL/GenBank/DDBJ whole genome shotgun (WGS) entry which is preliminary data.</text>
</comment>
<organism evidence="4 5">
    <name type="scientific">Saccharospirillum salsuginis</name>
    <dbReference type="NCBI Taxonomy" id="418750"/>
    <lineage>
        <taxon>Bacteria</taxon>
        <taxon>Pseudomonadati</taxon>
        <taxon>Pseudomonadota</taxon>
        <taxon>Gammaproteobacteria</taxon>
        <taxon>Oceanospirillales</taxon>
        <taxon>Saccharospirillaceae</taxon>
        <taxon>Saccharospirillum</taxon>
    </lineage>
</organism>
<keyword evidence="1 3" id="KW-0805">Transcription regulation</keyword>
<reference evidence="4" key="2">
    <citation type="submission" date="2020-09" db="EMBL/GenBank/DDBJ databases">
        <authorList>
            <person name="Sun Q."/>
            <person name="Kim S."/>
        </authorList>
    </citation>
    <scope>NUCLEOTIDE SEQUENCE</scope>
    <source>
        <strain evidence="4">KCTC 22169</strain>
    </source>
</reference>
<dbReference type="NCBIfam" id="NF008723">
    <property type="entry name" value="PRK11718.1"/>
    <property type="match status" value="1"/>
</dbReference>
<keyword evidence="2 3" id="KW-0804">Transcription</keyword>
<evidence type="ECO:0000313" key="4">
    <source>
        <dbReference type="EMBL" id="GGX47405.1"/>
    </source>
</evidence>
<dbReference type="Gene3D" id="1.20.120.1370">
    <property type="entry name" value="Regulator of RNA polymerase sigma(70) subunit, domain 4"/>
    <property type="match status" value="1"/>
</dbReference>
<proteinExistence type="inferred from homology"/>
<sequence>MLENCKTAQERWGGTHQMIDRWLEERQKTLVAFFDISTETAADQQTEQLQLFCGLLMDYVSAGHFEVYEQLVREAKEFDDGGLDLAKELYPKLEATTQVILDFNDKYDTEEHTAQHVDDLPDDLSRLGENMTERFEMEDRLIERLHNIHREQVA</sequence>
<protein>
    <submittedName>
        <fullName evidence="4">Transcriptional regulatory protein AlgQ</fullName>
    </submittedName>
</protein>
<dbReference type="AlphaFoldDB" id="A0A918K573"/>
<dbReference type="GO" id="GO:0006355">
    <property type="term" value="P:regulation of DNA-templated transcription"/>
    <property type="evidence" value="ECO:0007669"/>
    <property type="project" value="InterPro"/>
</dbReference>
<dbReference type="Pfam" id="PF04353">
    <property type="entry name" value="Rsd_AlgQ"/>
    <property type="match status" value="1"/>
</dbReference>
<dbReference type="Proteomes" id="UP000626148">
    <property type="component" value="Unassembled WGS sequence"/>
</dbReference>
<dbReference type="InterPro" id="IPR007448">
    <property type="entry name" value="Sigma70_reg_Rsd_AlgQ"/>
</dbReference>
<gene>
    <name evidence="4" type="primary">algQ</name>
    <name evidence="4" type="ORF">GCM10007392_12810</name>
</gene>
<evidence type="ECO:0000256" key="1">
    <source>
        <dbReference type="ARBA" id="ARBA00023015"/>
    </source>
</evidence>
<evidence type="ECO:0000313" key="5">
    <source>
        <dbReference type="Proteomes" id="UP000626148"/>
    </source>
</evidence>
<dbReference type="RefSeq" id="WP_189607690.1">
    <property type="nucleotide sequence ID" value="NZ_BMXR01000003.1"/>
</dbReference>
<evidence type="ECO:0000256" key="3">
    <source>
        <dbReference type="RuleBase" id="RU004409"/>
    </source>
</evidence>